<evidence type="ECO:0000256" key="2">
    <source>
        <dbReference type="SAM" id="MobiDB-lite"/>
    </source>
</evidence>
<dbReference type="InterPro" id="IPR029062">
    <property type="entry name" value="Class_I_gatase-like"/>
</dbReference>
<feature type="compositionally biased region" description="Gly residues" evidence="2">
    <location>
        <begin position="1258"/>
        <end position="1268"/>
    </location>
</feature>
<dbReference type="GO" id="GO:0003824">
    <property type="term" value="F:catalytic activity"/>
    <property type="evidence" value="ECO:0007669"/>
    <property type="project" value="InterPro"/>
</dbReference>
<feature type="region of interest" description="Disordered" evidence="2">
    <location>
        <begin position="777"/>
        <end position="801"/>
    </location>
</feature>
<dbReference type="EMBL" id="BRXU01000027">
    <property type="protein sequence ID" value="GLC59321.1"/>
    <property type="molecule type" value="Genomic_DNA"/>
</dbReference>
<organism evidence="4 5">
    <name type="scientific">Pleodorina starrii</name>
    <dbReference type="NCBI Taxonomy" id="330485"/>
    <lineage>
        <taxon>Eukaryota</taxon>
        <taxon>Viridiplantae</taxon>
        <taxon>Chlorophyta</taxon>
        <taxon>core chlorophytes</taxon>
        <taxon>Chlorophyceae</taxon>
        <taxon>CS clade</taxon>
        <taxon>Chlamydomonadales</taxon>
        <taxon>Volvocaceae</taxon>
        <taxon>Pleodorina</taxon>
    </lineage>
</organism>
<dbReference type="PANTHER" id="PTHR42860:SF1">
    <property type="entry name" value="VITAMIN B12-BINDING PROTEIN"/>
    <property type="match status" value="1"/>
</dbReference>
<name>A0A9W6BVM2_9CHLO</name>
<dbReference type="SUPFAM" id="SSF53807">
    <property type="entry name" value="Helical backbone' metal receptor"/>
    <property type="match status" value="1"/>
</dbReference>
<proteinExistence type="predicted"/>
<evidence type="ECO:0000313" key="5">
    <source>
        <dbReference type="Proteomes" id="UP001165080"/>
    </source>
</evidence>
<gene>
    <name evidence="4" type="primary">PLEST008141</name>
    <name evidence="4" type="ORF">PLESTB_001474000</name>
</gene>
<feature type="region of interest" description="Disordered" evidence="2">
    <location>
        <begin position="1258"/>
        <end position="1280"/>
    </location>
</feature>
<evidence type="ECO:0000259" key="3">
    <source>
        <dbReference type="Pfam" id="PF07685"/>
    </source>
</evidence>
<feature type="region of interest" description="Disordered" evidence="2">
    <location>
        <begin position="536"/>
        <end position="555"/>
    </location>
</feature>
<dbReference type="PANTHER" id="PTHR42860">
    <property type="entry name" value="VITAMIN B12-BINDING PROTEIN"/>
    <property type="match status" value="1"/>
</dbReference>
<feature type="domain" description="CobB/CobQ-like glutamine amidotransferase" evidence="3">
    <location>
        <begin position="210"/>
        <end position="346"/>
    </location>
</feature>
<accession>A0A9W6BVM2</accession>
<evidence type="ECO:0000256" key="1">
    <source>
        <dbReference type="ARBA" id="ARBA00022962"/>
    </source>
</evidence>
<keyword evidence="1" id="KW-0315">Glutamine amidotransferase</keyword>
<dbReference type="Proteomes" id="UP001165080">
    <property type="component" value="Unassembled WGS sequence"/>
</dbReference>
<reference evidence="4 5" key="1">
    <citation type="journal article" date="2023" name="Commun. Biol.">
        <title>Reorganization of the ancestral sex-determining regions during the evolution of trioecy in Pleodorina starrii.</title>
        <authorList>
            <person name="Takahashi K."/>
            <person name="Suzuki S."/>
            <person name="Kawai-Toyooka H."/>
            <person name="Yamamoto K."/>
            <person name="Hamaji T."/>
            <person name="Ootsuki R."/>
            <person name="Yamaguchi H."/>
            <person name="Kawachi M."/>
            <person name="Higashiyama T."/>
            <person name="Nozaki H."/>
        </authorList>
    </citation>
    <scope>NUCLEOTIDE SEQUENCE [LARGE SCALE GENOMIC DNA]</scope>
    <source>
        <strain evidence="4 5">NIES-4479</strain>
    </source>
</reference>
<dbReference type="InterPro" id="IPR051030">
    <property type="entry name" value="Vitamin_B12-ABC_binding"/>
</dbReference>
<feature type="compositionally biased region" description="Gly residues" evidence="2">
    <location>
        <begin position="1020"/>
        <end position="1035"/>
    </location>
</feature>
<dbReference type="Gene3D" id="3.40.50.1980">
    <property type="entry name" value="Nitrogenase molybdenum iron protein domain"/>
    <property type="match status" value="1"/>
</dbReference>
<feature type="compositionally biased region" description="Low complexity" evidence="2">
    <location>
        <begin position="544"/>
        <end position="555"/>
    </location>
</feature>
<dbReference type="Pfam" id="PF07685">
    <property type="entry name" value="GATase_3"/>
    <property type="match status" value="1"/>
</dbReference>
<feature type="compositionally biased region" description="Low complexity" evidence="2">
    <location>
        <begin position="648"/>
        <end position="661"/>
    </location>
</feature>
<dbReference type="SUPFAM" id="SSF52317">
    <property type="entry name" value="Class I glutamine amidotransferase-like"/>
    <property type="match status" value="1"/>
</dbReference>
<dbReference type="InterPro" id="IPR011698">
    <property type="entry name" value="GATase_3"/>
</dbReference>
<feature type="compositionally biased region" description="Low complexity" evidence="2">
    <location>
        <begin position="623"/>
        <end position="634"/>
    </location>
</feature>
<keyword evidence="5" id="KW-1185">Reference proteome</keyword>
<evidence type="ECO:0000313" key="4">
    <source>
        <dbReference type="EMBL" id="GLC59321.1"/>
    </source>
</evidence>
<dbReference type="OrthoDB" id="549173at2759"/>
<comment type="caution">
    <text evidence="4">The sequence shown here is derived from an EMBL/GenBank/DDBJ whole genome shotgun (WGS) entry which is preliminary data.</text>
</comment>
<dbReference type="PROSITE" id="PS51274">
    <property type="entry name" value="GATASE_COBBQ"/>
    <property type="match status" value="1"/>
</dbReference>
<sequence length="1376" mass="138986">MRAVFLASKQSTDAVAAWAASLQAFGAPLRHIAAWSGAGELGRRQHGSSACNVDAFLLGPGATLESHLAQYYSGGTGDGLLLVSLEPSPQCPPPHAGVVLLVWQPQVPQDIVQACGAVLAATCLADAVAGPAASSVRGLLLVDASPSLTLSVTHKALEGAGMQALARKPTVLATRTAQAPQAAVQALMQLAEPLPPTPPPPTPAALPVVRIAVARDDAFGPCFPENLTLLQQSGTQLAFFSPLYDGALPAGATCLYLSSGPLEPERWQQLAANRPLLAGVRAFCEAGGAVLAEGAGLLYLSRTLDLEEGVDDGGSKHCVLDMAGVLPFKARLLAEPQSASVQLRVTAGNPLLPSGARPRGYLSAQASLFMVEERQVQSLVLQGPPHAAGKAAAGPHLSTTYEVSVVRQQGAGSEAAENDGAAAPEGYALQNVLASSCLLFLPSEPGLAAHWLRRCACIDAAALAAGVAQQLGGGGGGAVPASVTKLHYPLGSTTCSRAGSRRQSIQDVPALTTAYASSSGVSACGGSASSMLGALGHHSHQQHQQHQQQYHFGGAAQQYHQPSASGCAGAGQPQGGGGGGGTCFEPGAGSRLLCGAANSARPSASLAHSSSAADACGLGLAPQAQPQSQQRRSLCGPAGFPHDTGCQPVPSRSPNPLLRSPHASPLPPMQPRHSGRSSPMGWKDGGTIAAESPAGFLQQGWSAHQNHQQQRQSCGLLSYENELSFKLPQQQHQQRHSCGPLAYENELSFKCFAAAPASIAGQDAINRKFLDAAAADQRAPAPVPDTRAVIGHPTSPRWPGQACRDAELPLPAPGAARSGAWDGLGEKGAGGVGAPPPASTIAISRAASFTDYAPAGSSCSLVDMSYQRRTSGRLEEAGLAAGAPFGYVPWGVTAGTVGLHAGAGASQSCWSPGGVAAGAGVGARHSAAASVLLGPLGASGASGGHGVGVVCCAPGACEALVAMGLANRLAGVGADCDHPPDVCAGRPVVLRWVPAAEAPQGAAARGIRVVPPGPQSQQQHGGGGALGACRRGGGRASAERSNGAAQQRGGGGGGARVLLVDELALRQEPPRVLVLPDMAEMSDGELAQLEQGLVEMGLLSASGGPSATGCTVLHVSCRTLVDVMDFMLELGAAADEPQAASMLLERLQARMRRVVAAAATAAAAGALGCRLPVTAAAAGPAATGPATAPRRPRVLVLQSLQPMVEPGRWVPEMLALAGASSCLAQPGGQDVALSWQDVRERAAPDVLIILTSPGGGAGGADGGAGGATGQQAQGPGPGGGGVALPEQLAALASQPGWWCLPAVRVSQVYLLQGSYCVRPGPRLVDGVELLARLLLPGHYSSSRKVPPGALMRLSLAAGQRCRATLLPSYFVPVTFN</sequence>
<feature type="region of interest" description="Disordered" evidence="2">
    <location>
        <begin position="623"/>
        <end position="689"/>
    </location>
</feature>
<protein>
    <recommendedName>
        <fullName evidence="3">CobB/CobQ-like glutamine amidotransferase domain-containing protein</fullName>
    </recommendedName>
</protein>
<feature type="region of interest" description="Disordered" evidence="2">
    <location>
        <begin position="1012"/>
        <end position="1053"/>
    </location>
</feature>